<dbReference type="Proteomes" id="UP000008864">
    <property type="component" value="Unassembled WGS sequence"/>
</dbReference>
<evidence type="ECO:0000256" key="6">
    <source>
        <dbReference type="ARBA" id="ARBA00035132"/>
    </source>
</evidence>
<keyword evidence="4" id="KW-0496">Mitochondrion</keyword>
<evidence type="ECO:0000256" key="1">
    <source>
        <dbReference type="ARBA" id="ARBA00004173"/>
    </source>
</evidence>
<comment type="subcellular location">
    <subcellularLocation>
        <location evidence="1">Mitochondrion</location>
    </subcellularLocation>
</comment>
<dbReference type="Pfam" id="PF08293">
    <property type="entry name" value="MRP-S33"/>
    <property type="match status" value="1"/>
</dbReference>
<dbReference type="GO" id="GO:1990904">
    <property type="term" value="C:ribonucleoprotein complex"/>
    <property type="evidence" value="ECO:0007669"/>
    <property type="project" value="UniProtKB-KW"/>
</dbReference>
<dbReference type="EMBL" id="GG700651">
    <property type="protein sequence ID" value="EGD88235.2"/>
    <property type="molecule type" value="Genomic_DNA"/>
</dbReference>
<evidence type="ECO:0000256" key="4">
    <source>
        <dbReference type="ARBA" id="ARBA00023128"/>
    </source>
</evidence>
<dbReference type="FunCoup" id="F2SNH4">
    <property type="interactions" value="169"/>
</dbReference>
<keyword evidence="5" id="KW-0687">Ribonucleoprotein</keyword>
<dbReference type="VEuPathDB" id="FungiDB:TERG_04483"/>
<dbReference type="RefSeq" id="XP_047604243.1">
    <property type="nucleotide sequence ID" value="XM_047748266.1"/>
</dbReference>
<keyword evidence="8" id="KW-1185">Reference proteome</keyword>
<dbReference type="InParanoid" id="F2SNH4"/>
<dbReference type="OrthoDB" id="2257454at2759"/>
<evidence type="ECO:0000313" key="8">
    <source>
        <dbReference type="Proteomes" id="UP000008864"/>
    </source>
</evidence>
<gene>
    <name evidence="7" type="ORF">TERG_04483</name>
</gene>
<proteinExistence type="inferred from homology"/>
<accession>F2SNH4</accession>
<keyword evidence="3" id="KW-0689">Ribosomal protein</keyword>
<organism evidence="7 8">
    <name type="scientific">Trichophyton rubrum (strain ATCC MYA-4607 / CBS 118892)</name>
    <name type="common">Athlete's foot fungus</name>
    <dbReference type="NCBI Taxonomy" id="559305"/>
    <lineage>
        <taxon>Eukaryota</taxon>
        <taxon>Fungi</taxon>
        <taxon>Dikarya</taxon>
        <taxon>Ascomycota</taxon>
        <taxon>Pezizomycotina</taxon>
        <taxon>Eurotiomycetes</taxon>
        <taxon>Eurotiomycetidae</taxon>
        <taxon>Onygenales</taxon>
        <taxon>Arthrodermataceae</taxon>
        <taxon>Trichophyton</taxon>
    </lineage>
</organism>
<dbReference type="AlphaFoldDB" id="F2SNH4"/>
<dbReference type="OMA" id="FKEWFPE"/>
<dbReference type="InterPro" id="IPR013219">
    <property type="entry name" value="Ribosomal_mS33"/>
</dbReference>
<sequence>MAAPRSRILDLLKVQCRIFSHTFNPENLRLGNKILRQRLRGAALASYYPRKTVTFEDLERAYRPMGLITFDPLRSHHEEMNQMLDYRRKLRGKGAPKKKRTAAGTNNPYPLGVFCIILHLYAYSRDQEPLPL</sequence>
<evidence type="ECO:0000256" key="3">
    <source>
        <dbReference type="ARBA" id="ARBA00022980"/>
    </source>
</evidence>
<dbReference type="GeneID" id="10379863"/>
<dbReference type="STRING" id="559305.F2SNH4"/>
<comment type="similarity">
    <text evidence="2">Belongs to the mitochondrion-specific ribosomal protein mS33 family.</text>
</comment>
<name>F2SNH4_TRIRC</name>
<evidence type="ECO:0000313" key="7">
    <source>
        <dbReference type="EMBL" id="EGD88235.2"/>
    </source>
</evidence>
<reference evidence="8" key="1">
    <citation type="journal article" date="2012" name="MBio">
        <title>Comparative genome analysis of Trichophyton rubrum and related dermatophytes reveals candidate genes involved in infection.</title>
        <authorList>
            <person name="Martinez D.A."/>
            <person name="Oliver B.G."/>
            <person name="Graeser Y."/>
            <person name="Goldberg J.M."/>
            <person name="Li W."/>
            <person name="Martinez-Rossi N.M."/>
            <person name="Monod M."/>
            <person name="Shelest E."/>
            <person name="Barton R.C."/>
            <person name="Birch E."/>
            <person name="Brakhage A.A."/>
            <person name="Chen Z."/>
            <person name="Gurr S.J."/>
            <person name="Heiman D."/>
            <person name="Heitman J."/>
            <person name="Kosti I."/>
            <person name="Rossi A."/>
            <person name="Saif S."/>
            <person name="Samalova M."/>
            <person name="Saunders C.W."/>
            <person name="Shea T."/>
            <person name="Summerbell R.C."/>
            <person name="Xu J."/>
            <person name="Young S."/>
            <person name="Zeng Q."/>
            <person name="Birren B.W."/>
            <person name="Cuomo C.A."/>
            <person name="White T.C."/>
        </authorList>
    </citation>
    <scope>NUCLEOTIDE SEQUENCE [LARGE SCALE GENOMIC DNA]</scope>
    <source>
        <strain evidence="8">ATCC MYA-4607 / CBS 118892</strain>
    </source>
</reference>
<dbReference type="eggNOG" id="KOG4844">
    <property type="taxonomic scope" value="Eukaryota"/>
</dbReference>
<dbReference type="PANTHER" id="PTHR13362:SF2">
    <property type="entry name" value="SMALL RIBOSOMAL SUBUNIT PROTEIN MS33"/>
    <property type="match status" value="1"/>
</dbReference>
<dbReference type="HOGENOM" id="CLU_150777_0_0_1"/>
<dbReference type="GO" id="GO:0005739">
    <property type="term" value="C:mitochondrion"/>
    <property type="evidence" value="ECO:0007669"/>
    <property type="project" value="UniProtKB-SubCell"/>
</dbReference>
<dbReference type="PANTHER" id="PTHR13362">
    <property type="entry name" value="MITOCHONDRIAL RIBOSOMAL PROTEIN S33"/>
    <property type="match status" value="1"/>
</dbReference>
<evidence type="ECO:0000256" key="5">
    <source>
        <dbReference type="ARBA" id="ARBA00023274"/>
    </source>
</evidence>
<evidence type="ECO:0000256" key="2">
    <source>
        <dbReference type="ARBA" id="ARBA00008970"/>
    </source>
</evidence>
<dbReference type="GO" id="GO:0005840">
    <property type="term" value="C:ribosome"/>
    <property type="evidence" value="ECO:0007669"/>
    <property type="project" value="UniProtKB-KW"/>
</dbReference>
<protein>
    <recommendedName>
        <fullName evidence="6">Small ribosomal subunit protein mS33</fullName>
    </recommendedName>
</protein>